<evidence type="ECO:0000259" key="10">
    <source>
        <dbReference type="PROSITE" id="PS51401"/>
    </source>
</evidence>
<evidence type="ECO:0000313" key="11">
    <source>
        <dbReference type="EMBL" id="KAF5391729.1"/>
    </source>
</evidence>
<dbReference type="Pfam" id="PF04968">
    <property type="entry name" value="CHORD"/>
    <property type="match status" value="1"/>
</dbReference>
<dbReference type="InterPro" id="IPR007052">
    <property type="entry name" value="CS_dom"/>
</dbReference>
<dbReference type="AlphaFoldDB" id="A0A8H5HYI4"/>
<evidence type="ECO:0000259" key="9">
    <source>
        <dbReference type="PROSITE" id="PS51203"/>
    </source>
</evidence>
<dbReference type="Gene3D" id="1.50.40.10">
    <property type="entry name" value="Mitochondrial carrier domain"/>
    <property type="match status" value="1"/>
</dbReference>
<proteinExistence type="predicted"/>
<dbReference type="SUPFAM" id="SSF103506">
    <property type="entry name" value="Mitochondrial carrier"/>
    <property type="match status" value="1"/>
</dbReference>
<dbReference type="CDD" id="cd06466">
    <property type="entry name" value="p23_CS_SGT1_like"/>
    <property type="match status" value="1"/>
</dbReference>
<dbReference type="OrthoDB" id="3364892at2759"/>
<evidence type="ECO:0000256" key="3">
    <source>
        <dbReference type="ARBA" id="ARBA00022723"/>
    </source>
</evidence>
<organism evidence="11 12">
    <name type="scientific">Collybiopsis confluens</name>
    <dbReference type="NCBI Taxonomy" id="2823264"/>
    <lineage>
        <taxon>Eukaryota</taxon>
        <taxon>Fungi</taxon>
        <taxon>Dikarya</taxon>
        <taxon>Basidiomycota</taxon>
        <taxon>Agaricomycotina</taxon>
        <taxon>Agaricomycetes</taxon>
        <taxon>Agaricomycetidae</taxon>
        <taxon>Agaricales</taxon>
        <taxon>Marasmiineae</taxon>
        <taxon>Omphalotaceae</taxon>
        <taxon>Collybiopsis</taxon>
    </lineage>
</organism>
<dbReference type="PANTHER" id="PTHR46983:SF3">
    <property type="entry name" value="CHPADIPLOID STATE MAINTENANCE PROTEIN CHPA"/>
    <property type="match status" value="1"/>
</dbReference>
<dbReference type="Pfam" id="PF04969">
    <property type="entry name" value="CS"/>
    <property type="match status" value="1"/>
</dbReference>
<evidence type="ECO:0000256" key="2">
    <source>
        <dbReference type="ARBA" id="ARBA00022692"/>
    </source>
</evidence>
<evidence type="ECO:0000256" key="5">
    <source>
        <dbReference type="ARBA" id="ARBA00022833"/>
    </source>
</evidence>
<dbReference type="InterPro" id="IPR008978">
    <property type="entry name" value="HSP20-like_chaperone"/>
</dbReference>
<accession>A0A8H5HYI4</accession>
<dbReference type="Proteomes" id="UP000518752">
    <property type="component" value="Unassembled WGS sequence"/>
</dbReference>
<dbReference type="EMBL" id="JAACJN010000008">
    <property type="protein sequence ID" value="KAF5391729.1"/>
    <property type="molecule type" value="Genomic_DNA"/>
</dbReference>
<keyword evidence="2" id="KW-0812">Transmembrane</keyword>
<keyword evidence="12" id="KW-1185">Reference proteome</keyword>
<keyword evidence="4" id="KW-0677">Repeat</keyword>
<dbReference type="GO" id="GO:0016020">
    <property type="term" value="C:membrane"/>
    <property type="evidence" value="ECO:0007669"/>
    <property type="project" value="UniProtKB-SubCell"/>
</dbReference>
<feature type="domain" description="CS" evidence="9">
    <location>
        <begin position="517"/>
        <end position="606"/>
    </location>
</feature>
<keyword evidence="7" id="KW-0472">Membrane</keyword>
<feature type="compositionally biased region" description="Pro residues" evidence="8">
    <location>
        <begin position="405"/>
        <end position="419"/>
    </location>
</feature>
<sequence>MSPTLAAKARDGEETSPFFSLTPNINLILGSRRVPTPSFKAALARTATRGLALYFSRPVRLFRPSKVSGWLSLRGLASFEGAALSPLFVRNLVKSQGLMVIPRHFVPPMVVNALLGTVLWTTYAETSRLIEPNIGQHPTLIAACAGGVAGGIQAIVAAPIENVRLLLEGGSGYHSWSHAWKDVFKGTVSSEATVNSRQKNVEDVRQIGRWMRDVGDMAGRGWDGWGWGCAKDVTDGSGFALFFSLFEVTRRVALQTREHSANFFQRTYSSDEPLVRHGPKTMHGLTLVCGGVIAGLAYELTGRPWDYARKLIRIHKVQNPTDAHSVWLIIARKMRQDGLFVFFKNQASDGNSSRLAVTLRTLGRGCVETDRHTHEKPDTEPVAVEKQKRPMHVPSIKPTTTTAPTPVPTSVPTPSLPPPSPVIEEDDLNISVTPGTACRRPGCGVAFASDEENRLGDGQGTRCTYHPSPPIFREGSKGYLCCKRRVLEFDEFLKIEGCKTGRHLFSPKVNPEKTEDFTSCRIDHYQTVDQVHVSVFAKKVDKERSNVRFQEQTLSIDLYLPDSKRFLKDIELFGPITPEQSTFQFFGTKVEVHLKKQDARSWTILEKPTSDLGNIALTFGVSGRTGTVGAKRSVLDAENSTRV</sequence>
<feature type="domain" description="CHORD" evidence="10">
    <location>
        <begin position="438"/>
        <end position="503"/>
    </location>
</feature>
<evidence type="ECO:0000256" key="7">
    <source>
        <dbReference type="ARBA" id="ARBA00023136"/>
    </source>
</evidence>
<dbReference type="InterPro" id="IPR023395">
    <property type="entry name" value="MCP_dom_sf"/>
</dbReference>
<evidence type="ECO:0000256" key="8">
    <source>
        <dbReference type="SAM" id="MobiDB-lite"/>
    </source>
</evidence>
<dbReference type="InterPro" id="IPR007051">
    <property type="entry name" value="CHORD_dom"/>
</dbReference>
<keyword evidence="6" id="KW-1133">Transmembrane helix</keyword>
<evidence type="ECO:0000256" key="4">
    <source>
        <dbReference type="ARBA" id="ARBA00022737"/>
    </source>
</evidence>
<evidence type="ECO:0000313" key="12">
    <source>
        <dbReference type="Proteomes" id="UP000518752"/>
    </source>
</evidence>
<comment type="caution">
    <text evidence="11">The sequence shown here is derived from an EMBL/GenBank/DDBJ whole genome shotgun (WGS) entry which is preliminary data.</text>
</comment>
<gene>
    <name evidence="11" type="ORF">D9757_001801</name>
</gene>
<keyword evidence="3" id="KW-0479">Metal-binding</keyword>
<name>A0A8H5HYI4_9AGAR</name>
<comment type="subcellular location">
    <subcellularLocation>
        <location evidence="1">Membrane</location>
    </subcellularLocation>
</comment>
<dbReference type="Gene3D" id="2.60.40.790">
    <property type="match status" value="1"/>
</dbReference>
<feature type="compositionally biased region" description="Basic and acidic residues" evidence="8">
    <location>
        <begin position="370"/>
        <end position="388"/>
    </location>
</feature>
<evidence type="ECO:0000256" key="1">
    <source>
        <dbReference type="ARBA" id="ARBA00004370"/>
    </source>
</evidence>
<reference evidence="11 12" key="1">
    <citation type="journal article" date="2020" name="ISME J.">
        <title>Uncovering the hidden diversity of litter-decomposition mechanisms in mushroom-forming fungi.</title>
        <authorList>
            <person name="Floudas D."/>
            <person name="Bentzer J."/>
            <person name="Ahren D."/>
            <person name="Johansson T."/>
            <person name="Persson P."/>
            <person name="Tunlid A."/>
        </authorList>
    </citation>
    <scope>NUCLEOTIDE SEQUENCE [LARGE SCALE GENOMIC DNA]</scope>
    <source>
        <strain evidence="11 12">CBS 406.79</strain>
    </source>
</reference>
<keyword evidence="5" id="KW-0862">Zinc</keyword>
<dbReference type="PROSITE" id="PS51401">
    <property type="entry name" value="CHORD"/>
    <property type="match status" value="1"/>
</dbReference>
<feature type="region of interest" description="Disordered" evidence="8">
    <location>
        <begin position="370"/>
        <end position="419"/>
    </location>
</feature>
<dbReference type="SUPFAM" id="SSF49764">
    <property type="entry name" value="HSP20-like chaperones"/>
    <property type="match status" value="1"/>
</dbReference>
<dbReference type="Gene3D" id="4.10.1130.20">
    <property type="match status" value="1"/>
</dbReference>
<dbReference type="GO" id="GO:0046872">
    <property type="term" value="F:metal ion binding"/>
    <property type="evidence" value="ECO:0007669"/>
    <property type="project" value="UniProtKB-KW"/>
</dbReference>
<dbReference type="PANTHER" id="PTHR46983">
    <property type="entry name" value="CYSTEINE AND HISTIDINE-RICH DOMAIN-CONTAINING PROTEIN 1"/>
    <property type="match status" value="1"/>
</dbReference>
<dbReference type="InterPro" id="IPR039790">
    <property type="entry name" value="CHRD1"/>
</dbReference>
<dbReference type="PROSITE" id="PS51203">
    <property type="entry name" value="CS"/>
    <property type="match status" value="1"/>
</dbReference>
<evidence type="ECO:0000256" key="6">
    <source>
        <dbReference type="ARBA" id="ARBA00022989"/>
    </source>
</evidence>
<protein>
    <submittedName>
        <fullName evidence="11">Uncharacterized protein</fullName>
    </submittedName>
</protein>